<dbReference type="PANTHER" id="PTHR30061:SF50">
    <property type="entry name" value="MALTOSE_MALTODEXTRIN-BINDING PERIPLASMIC PROTEIN"/>
    <property type="match status" value="1"/>
</dbReference>
<reference evidence="5 6" key="1">
    <citation type="submission" date="2019-11" db="EMBL/GenBank/DDBJ databases">
        <authorList>
            <person name="Criscuolo A."/>
        </authorList>
    </citation>
    <scope>NUCLEOTIDE SEQUENCE [LARGE SCALE GENOMIC DNA]</scope>
    <source>
        <strain evidence="5">CIP111667</strain>
    </source>
</reference>
<dbReference type="Gene3D" id="3.40.190.10">
    <property type="entry name" value="Periplasmic binding protein-like II"/>
    <property type="match status" value="2"/>
</dbReference>
<dbReference type="EMBL" id="CACRYJ010000028">
    <property type="protein sequence ID" value="VZO36939.1"/>
    <property type="molecule type" value="Genomic_DNA"/>
</dbReference>
<dbReference type="GO" id="GO:0055052">
    <property type="term" value="C:ATP-binding cassette (ABC) transporter complex, substrate-binding subunit-containing"/>
    <property type="evidence" value="ECO:0007669"/>
    <property type="project" value="TreeGrafter"/>
</dbReference>
<keyword evidence="2" id="KW-0813">Transport</keyword>
<comment type="similarity">
    <text evidence="1">Belongs to the bacterial solute-binding protein 1 family.</text>
</comment>
<feature type="chain" id="PRO_5038380937" evidence="4">
    <location>
        <begin position="24"/>
        <end position="428"/>
    </location>
</feature>
<protein>
    <submittedName>
        <fullName evidence="5">Trehalose-binding lipoprotein LpqY</fullName>
    </submittedName>
</protein>
<keyword evidence="5" id="KW-0449">Lipoprotein</keyword>
<sequence length="428" mass="45817">MRRIRMVAATAGAALVATLAACAPDDGPPTLNWYINSDNGGQAQIAAECTEAADGAYTIETVLLPRDAAAQREQLARRLAAEDSSIDLMSLDPPFIPELSEPGFLAPIPNDVAEAVSENVVQGSLDSATWNDELVAIPFWANTQLLWYRESVVEEAGLDMSQPVTWDQLIEVATDQDLYLAVQGIKGESLTVWINALIASAGGEIITNPGSSAEDTELGLETDAGREAARIMGQIGSDGLGGPGLPTSDESASLRLFQGDDASFMVNWPFVWTSTQQAVDDGLLEESVLDDFGWALYPAVAEGTDSAPPVGGINLGVGAFSEHTDLAFEAAQCIVTPEHQAFYMVNDGNPASNTEAYEDAEVQETFPMYEMIRDSLEQAVPRPQTPLYNEISTGLQETWYPVSDVNPDTSPEAATELITAVLRGERLL</sequence>
<feature type="signal peptide" evidence="4">
    <location>
        <begin position="1"/>
        <end position="23"/>
    </location>
</feature>
<evidence type="ECO:0000256" key="3">
    <source>
        <dbReference type="ARBA" id="ARBA00022729"/>
    </source>
</evidence>
<proteinExistence type="inferred from homology"/>
<dbReference type="Proteomes" id="UP000419743">
    <property type="component" value="Unassembled WGS sequence"/>
</dbReference>
<dbReference type="SUPFAM" id="SSF53850">
    <property type="entry name" value="Periplasmic binding protein-like II"/>
    <property type="match status" value="1"/>
</dbReference>
<organism evidence="5 6">
    <name type="scientific">Occultella aeris</name>
    <dbReference type="NCBI Taxonomy" id="2761496"/>
    <lineage>
        <taxon>Bacteria</taxon>
        <taxon>Bacillati</taxon>
        <taxon>Actinomycetota</taxon>
        <taxon>Actinomycetes</taxon>
        <taxon>Micrococcales</taxon>
        <taxon>Ruaniaceae</taxon>
        <taxon>Occultella</taxon>
    </lineage>
</organism>
<dbReference type="InterPro" id="IPR006059">
    <property type="entry name" value="SBP"/>
</dbReference>
<keyword evidence="6" id="KW-1185">Reference proteome</keyword>
<gene>
    <name evidence="5" type="primary">lpqY_2</name>
    <name evidence="5" type="ORF">HALOF300_02075</name>
</gene>
<dbReference type="GO" id="GO:0015768">
    <property type="term" value="P:maltose transport"/>
    <property type="evidence" value="ECO:0007669"/>
    <property type="project" value="TreeGrafter"/>
</dbReference>
<evidence type="ECO:0000256" key="2">
    <source>
        <dbReference type="ARBA" id="ARBA00022448"/>
    </source>
</evidence>
<name>A0A7M4DIX2_9MICO</name>
<evidence type="ECO:0000313" key="5">
    <source>
        <dbReference type="EMBL" id="VZO36939.1"/>
    </source>
</evidence>
<dbReference type="GO" id="GO:1901982">
    <property type="term" value="F:maltose binding"/>
    <property type="evidence" value="ECO:0007669"/>
    <property type="project" value="TreeGrafter"/>
</dbReference>
<dbReference type="AlphaFoldDB" id="A0A7M4DIX2"/>
<evidence type="ECO:0000313" key="6">
    <source>
        <dbReference type="Proteomes" id="UP000419743"/>
    </source>
</evidence>
<accession>A0A7M4DIX2</accession>
<dbReference type="Pfam" id="PF01547">
    <property type="entry name" value="SBP_bac_1"/>
    <property type="match status" value="1"/>
</dbReference>
<comment type="caution">
    <text evidence="5">The sequence shown here is derived from an EMBL/GenBank/DDBJ whole genome shotgun (WGS) entry which is preliminary data.</text>
</comment>
<evidence type="ECO:0000256" key="4">
    <source>
        <dbReference type="SAM" id="SignalP"/>
    </source>
</evidence>
<keyword evidence="3 4" id="KW-0732">Signal</keyword>
<dbReference type="PROSITE" id="PS51257">
    <property type="entry name" value="PROKAR_LIPOPROTEIN"/>
    <property type="match status" value="1"/>
</dbReference>
<dbReference type="GO" id="GO:0042956">
    <property type="term" value="P:maltodextrin transmembrane transport"/>
    <property type="evidence" value="ECO:0007669"/>
    <property type="project" value="TreeGrafter"/>
</dbReference>
<evidence type="ECO:0000256" key="1">
    <source>
        <dbReference type="ARBA" id="ARBA00008520"/>
    </source>
</evidence>
<dbReference type="PANTHER" id="PTHR30061">
    <property type="entry name" value="MALTOSE-BINDING PERIPLASMIC PROTEIN"/>
    <property type="match status" value="1"/>
</dbReference>